<proteinExistence type="predicted"/>
<sequence>MFKGYYSHFYNPLGEDGLRFEDRKHEERMQKALKQNDEEILHDIDSMD</sequence>
<organism evidence="1 2">
    <name type="scientific">Verticillium longisporum</name>
    <name type="common">Verticillium dahliae var. longisporum</name>
    <dbReference type="NCBI Taxonomy" id="100787"/>
    <lineage>
        <taxon>Eukaryota</taxon>
        <taxon>Fungi</taxon>
        <taxon>Dikarya</taxon>
        <taxon>Ascomycota</taxon>
        <taxon>Pezizomycotina</taxon>
        <taxon>Sordariomycetes</taxon>
        <taxon>Hypocreomycetidae</taxon>
        <taxon>Glomerellales</taxon>
        <taxon>Plectosphaerellaceae</taxon>
        <taxon>Verticillium</taxon>
    </lineage>
</organism>
<dbReference type="AlphaFoldDB" id="A0A0G4MS91"/>
<evidence type="ECO:0000313" key="2">
    <source>
        <dbReference type="Proteomes" id="UP000044602"/>
    </source>
</evidence>
<dbReference type="EMBL" id="CVQH01024586">
    <property type="protein sequence ID" value="CRK37101.1"/>
    <property type="molecule type" value="Genomic_DNA"/>
</dbReference>
<accession>A0A0G4MS91</accession>
<gene>
    <name evidence="1" type="ORF">BN1708_020222</name>
</gene>
<reference evidence="1 2" key="1">
    <citation type="submission" date="2015-05" db="EMBL/GenBank/DDBJ databases">
        <authorList>
            <person name="Wang D.B."/>
            <person name="Wang M."/>
        </authorList>
    </citation>
    <scope>NUCLEOTIDE SEQUENCE [LARGE SCALE GENOMIC DNA]</scope>
    <source>
        <strain evidence="1">VL1</strain>
    </source>
</reference>
<name>A0A0G4MS91_VERLO</name>
<dbReference type="Proteomes" id="UP000044602">
    <property type="component" value="Unassembled WGS sequence"/>
</dbReference>
<evidence type="ECO:0000313" key="1">
    <source>
        <dbReference type="EMBL" id="CRK37101.1"/>
    </source>
</evidence>
<keyword evidence="2" id="KW-1185">Reference proteome</keyword>
<protein>
    <submittedName>
        <fullName evidence="1">Uncharacterized protein</fullName>
    </submittedName>
</protein>
<feature type="non-terminal residue" evidence="1">
    <location>
        <position position="48"/>
    </location>
</feature>